<accession>A0A383ALE9</accession>
<proteinExistence type="predicted"/>
<dbReference type="PIRSF" id="PIRSF004649">
    <property type="entry name" value="MlaC"/>
    <property type="match status" value="1"/>
</dbReference>
<dbReference type="PANTHER" id="PTHR36573">
    <property type="entry name" value="INTERMEMBRANE PHOSPHOLIPID TRANSPORT SYSTEM BINDING PROTEIN MLAC"/>
    <property type="match status" value="1"/>
</dbReference>
<dbReference type="AlphaFoldDB" id="A0A383ALE9"/>
<protein>
    <recommendedName>
        <fullName evidence="2">Toluene tolerance protein</fullName>
    </recommendedName>
</protein>
<dbReference type="EMBL" id="UINC01192971">
    <property type="protein sequence ID" value="SVE08359.1"/>
    <property type="molecule type" value="Genomic_DNA"/>
</dbReference>
<evidence type="ECO:0000313" key="1">
    <source>
        <dbReference type="EMBL" id="SVE08359.1"/>
    </source>
</evidence>
<dbReference type="Gene3D" id="3.10.450.710">
    <property type="entry name" value="Tgt2/MlaC"/>
    <property type="match status" value="1"/>
</dbReference>
<reference evidence="1" key="1">
    <citation type="submission" date="2018-05" db="EMBL/GenBank/DDBJ databases">
        <authorList>
            <person name="Lanie J.A."/>
            <person name="Ng W.-L."/>
            <person name="Kazmierczak K.M."/>
            <person name="Andrzejewski T.M."/>
            <person name="Davidsen T.M."/>
            <person name="Wayne K.J."/>
            <person name="Tettelin H."/>
            <person name="Glass J.I."/>
            <person name="Rusch D."/>
            <person name="Podicherti R."/>
            <person name="Tsui H.-C.T."/>
            <person name="Winkler M.E."/>
        </authorList>
    </citation>
    <scope>NUCLEOTIDE SEQUENCE</scope>
</reference>
<name>A0A383ALE9_9ZZZZ</name>
<dbReference type="PANTHER" id="PTHR36573:SF1">
    <property type="entry name" value="INTERMEMBRANE PHOSPHOLIPID TRANSPORT SYSTEM BINDING PROTEIN MLAC"/>
    <property type="match status" value="1"/>
</dbReference>
<dbReference type="InterPro" id="IPR042245">
    <property type="entry name" value="Tgt2/MlaC_sf"/>
</dbReference>
<evidence type="ECO:0008006" key="2">
    <source>
        <dbReference type="Google" id="ProtNLM"/>
    </source>
</evidence>
<dbReference type="InterPro" id="IPR008869">
    <property type="entry name" value="MlaC/ttg2D"/>
</dbReference>
<gene>
    <name evidence="1" type="ORF">METZ01_LOCUS461213</name>
</gene>
<dbReference type="Pfam" id="PF05494">
    <property type="entry name" value="MlaC"/>
    <property type="match status" value="1"/>
</dbReference>
<sequence>MKTLSNSFRMRMPRIVLSAVILVVFISAHPAQAEQQPDKLLGETIEQLLDELRSNRPDYEADKCQLYSLVNNLVLPQFAVDKTVRLILGKHFKAASPEMRSRFTDAFMKMMIRTYATAMFDYTEQGLVPPPPEILESNESAVTVLLRQRVPVSGQAPVLVDYVMWSSKDGHWRILDIRIDHISLVMAYRLQYDSMIKAKGLEALIHRLETQIEDC</sequence>
<organism evidence="1">
    <name type="scientific">marine metagenome</name>
    <dbReference type="NCBI Taxonomy" id="408172"/>
    <lineage>
        <taxon>unclassified sequences</taxon>
        <taxon>metagenomes</taxon>
        <taxon>ecological metagenomes</taxon>
    </lineage>
</organism>